<gene>
    <name evidence="2" type="ORF">WMY93_008896</name>
</gene>
<proteinExistence type="predicted"/>
<evidence type="ECO:0000256" key="1">
    <source>
        <dbReference type="SAM" id="MobiDB-lite"/>
    </source>
</evidence>
<evidence type="ECO:0000313" key="2">
    <source>
        <dbReference type="EMBL" id="KAK7921994.1"/>
    </source>
</evidence>
<accession>A0AAW0PA17</accession>
<dbReference type="EMBL" id="JBBPFD010000006">
    <property type="protein sequence ID" value="KAK7921994.1"/>
    <property type="molecule type" value="Genomic_DNA"/>
</dbReference>
<dbReference type="Proteomes" id="UP001460270">
    <property type="component" value="Unassembled WGS sequence"/>
</dbReference>
<evidence type="ECO:0000313" key="3">
    <source>
        <dbReference type="Proteomes" id="UP001460270"/>
    </source>
</evidence>
<keyword evidence="3" id="KW-1185">Reference proteome</keyword>
<dbReference type="AlphaFoldDB" id="A0AAW0PA17"/>
<comment type="caution">
    <text evidence="2">The sequence shown here is derived from an EMBL/GenBank/DDBJ whole genome shotgun (WGS) entry which is preliminary data.</text>
</comment>
<feature type="compositionally biased region" description="Polar residues" evidence="1">
    <location>
        <begin position="1"/>
        <end position="25"/>
    </location>
</feature>
<name>A0AAW0PA17_9GOBI</name>
<sequence length="121" mass="13273">MLWMDTRNQSEAITSRRSSRKQSVTPKDEHLPALMEPLHTAQRTPHCLPPVTAVRRAGNGICTCSLLTCGAGPVRTRLGHRHLLRLLTLTAVWAHLTEQGDTLRAVCTAGPSTSLQCFYGS</sequence>
<organism evidence="2 3">
    <name type="scientific">Mugilogobius chulae</name>
    <name type="common">yellowstripe goby</name>
    <dbReference type="NCBI Taxonomy" id="88201"/>
    <lineage>
        <taxon>Eukaryota</taxon>
        <taxon>Metazoa</taxon>
        <taxon>Chordata</taxon>
        <taxon>Craniata</taxon>
        <taxon>Vertebrata</taxon>
        <taxon>Euteleostomi</taxon>
        <taxon>Actinopterygii</taxon>
        <taxon>Neopterygii</taxon>
        <taxon>Teleostei</taxon>
        <taxon>Neoteleostei</taxon>
        <taxon>Acanthomorphata</taxon>
        <taxon>Gobiaria</taxon>
        <taxon>Gobiiformes</taxon>
        <taxon>Gobioidei</taxon>
        <taxon>Gobiidae</taxon>
        <taxon>Gobionellinae</taxon>
        <taxon>Mugilogobius</taxon>
    </lineage>
</organism>
<reference evidence="3" key="1">
    <citation type="submission" date="2024-04" db="EMBL/GenBank/DDBJ databases">
        <title>Salinicola lusitanus LLJ914,a marine bacterium isolated from the Okinawa Trough.</title>
        <authorList>
            <person name="Li J."/>
        </authorList>
    </citation>
    <scope>NUCLEOTIDE SEQUENCE [LARGE SCALE GENOMIC DNA]</scope>
</reference>
<feature type="region of interest" description="Disordered" evidence="1">
    <location>
        <begin position="1"/>
        <end position="30"/>
    </location>
</feature>
<protein>
    <submittedName>
        <fullName evidence="2">Uncharacterized protein</fullName>
    </submittedName>
</protein>